<gene>
    <name evidence="1" type="ordered locus">Runsl_3440</name>
</gene>
<dbReference type="RefSeq" id="WP_013929110.1">
    <property type="nucleotide sequence ID" value="NC_015703.1"/>
</dbReference>
<keyword evidence="2" id="KW-1185">Reference proteome</keyword>
<dbReference type="Proteomes" id="UP000000493">
    <property type="component" value="Chromosome"/>
</dbReference>
<dbReference type="CDD" id="cd00448">
    <property type="entry name" value="YjgF_YER057c_UK114_family"/>
    <property type="match status" value="1"/>
</dbReference>
<dbReference type="SUPFAM" id="SSF55298">
    <property type="entry name" value="YjgF-like"/>
    <property type="match status" value="1"/>
</dbReference>
<protein>
    <submittedName>
        <fullName evidence="1">Endoribonuclease L-PSP</fullName>
    </submittedName>
</protein>
<proteinExistence type="predicted"/>
<sequence length="128" mass="13769">MLKSPAFSQVIVTEGTGKTIYIGRQGTVAAKGEIVGKSDIRVQTDRVMRNIQTALAACGATLVHAVKLTVYLLMGQNIIDTFQVAQPYMSDTLYLLSVTAVFVAGPDNPDCLVKIDAVAFLPSEEKSY</sequence>
<dbReference type="InterPro" id="IPR035959">
    <property type="entry name" value="RutC-like_sf"/>
</dbReference>
<dbReference type="Pfam" id="PF01042">
    <property type="entry name" value="Ribonuc_L-PSP"/>
    <property type="match status" value="1"/>
</dbReference>
<dbReference type="InterPro" id="IPR006175">
    <property type="entry name" value="YjgF/YER057c/UK114"/>
</dbReference>
<reference evidence="2" key="1">
    <citation type="submission" date="2011-06" db="EMBL/GenBank/DDBJ databases">
        <title>The complete genome of chromosome of Runella slithyformis DSM 19594.</title>
        <authorList>
            <consortium name="US DOE Joint Genome Institute (JGI-PGF)"/>
            <person name="Lucas S."/>
            <person name="Han J."/>
            <person name="Lapidus A."/>
            <person name="Bruce D."/>
            <person name="Goodwin L."/>
            <person name="Pitluck S."/>
            <person name="Peters L."/>
            <person name="Kyrpides N."/>
            <person name="Mavromatis K."/>
            <person name="Ivanova N."/>
            <person name="Ovchinnikova G."/>
            <person name="Zhang X."/>
            <person name="Misra M."/>
            <person name="Detter J.C."/>
            <person name="Tapia R."/>
            <person name="Han C."/>
            <person name="Land M."/>
            <person name="Hauser L."/>
            <person name="Markowitz V."/>
            <person name="Cheng J.-F."/>
            <person name="Hugenholtz P."/>
            <person name="Woyke T."/>
            <person name="Wu D."/>
            <person name="Tindall B."/>
            <person name="Faehrich R."/>
            <person name="Brambilla E."/>
            <person name="Klenk H.-P."/>
            <person name="Eisen J.A."/>
        </authorList>
    </citation>
    <scope>NUCLEOTIDE SEQUENCE [LARGE SCALE GENOMIC DNA]</scope>
    <source>
        <strain evidence="2">ATCC 29530 / DSM 19594 / LMG 11500 / NCIMB 11436 / LSU 4</strain>
    </source>
</reference>
<evidence type="ECO:0000313" key="2">
    <source>
        <dbReference type="Proteomes" id="UP000000493"/>
    </source>
</evidence>
<reference evidence="1 2" key="2">
    <citation type="journal article" date="2012" name="Stand. Genomic Sci.">
        <title>Complete genome sequence of the aquatic bacterium Runella slithyformis type strain (LSU 4(T)).</title>
        <authorList>
            <person name="Copeland A."/>
            <person name="Zhang X."/>
            <person name="Misra M."/>
            <person name="Lapidus A."/>
            <person name="Nolan M."/>
            <person name="Lucas S."/>
            <person name="Deshpande S."/>
            <person name="Cheng J.F."/>
            <person name="Tapia R."/>
            <person name="Goodwin L.A."/>
            <person name="Pitluck S."/>
            <person name="Liolios K."/>
            <person name="Pagani I."/>
            <person name="Ivanova N."/>
            <person name="Mikhailova N."/>
            <person name="Pati A."/>
            <person name="Chen A."/>
            <person name="Palaniappan K."/>
            <person name="Land M."/>
            <person name="Hauser L."/>
            <person name="Pan C."/>
            <person name="Jeffries C.D."/>
            <person name="Detter J.C."/>
            <person name="Brambilla E.M."/>
            <person name="Rohde M."/>
            <person name="Djao O.D."/>
            <person name="Goker M."/>
            <person name="Sikorski J."/>
            <person name="Tindall B.J."/>
            <person name="Woyke T."/>
            <person name="Bristow J."/>
            <person name="Eisen J.A."/>
            <person name="Markowitz V."/>
            <person name="Hugenholtz P."/>
            <person name="Kyrpides N.C."/>
            <person name="Klenk H.P."/>
            <person name="Mavromatis K."/>
        </authorList>
    </citation>
    <scope>NUCLEOTIDE SEQUENCE [LARGE SCALE GENOMIC DNA]</scope>
    <source>
        <strain evidence="2">ATCC 29530 / DSM 19594 / LMG 11500 / NCIMB 11436 / LSU 4</strain>
    </source>
</reference>
<dbReference type="Gene3D" id="3.30.1330.40">
    <property type="entry name" value="RutC-like"/>
    <property type="match status" value="1"/>
</dbReference>
<name>A0A7U3ZM83_RUNSL</name>
<dbReference type="KEGG" id="rsi:Runsl_3440"/>
<organism evidence="1 2">
    <name type="scientific">Runella slithyformis (strain ATCC 29530 / DSM 19594 / LMG 11500 / NCIMB 11436 / LSU 4)</name>
    <dbReference type="NCBI Taxonomy" id="761193"/>
    <lineage>
        <taxon>Bacteria</taxon>
        <taxon>Pseudomonadati</taxon>
        <taxon>Bacteroidota</taxon>
        <taxon>Cytophagia</taxon>
        <taxon>Cytophagales</taxon>
        <taxon>Spirosomataceae</taxon>
        <taxon>Runella</taxon>
    </lineage>
</organism>
<dbReference type="EMBL" id="CP002859">
    <property type="protein sequence ID" value="AEI49806.1"/>
    <property type="molecule type" value="Genomic_DNA"/>
</dbReference>
<evidence type="ECO:0000313" key="1">
    <source>
        <dbReference type="EMBL" id="AEI49806.1"/>
    </source>
</evidence>
<accession>A0A7U3ZM83</accession>
<dbReference type="AlphaFoldDB" id="A0A7U3ZM83"/>